<reference evidence="5" key="1">
    <citation type="journal article" date="2015" name="ISME J.">
        <title>Draft Genome Sequence of Streptomyces incarnatus NRRL8089, which Produces the Nucleoside Antibiotic Sinefungin.</title>
        <authorList>
            <person name="Oshima K."/>
            <person name="Hattori M."/>
            <person name="Shimizu H."/>
            <person name="Fukuda K."/>
            <person name="Nemoto M."/>
            <person name="Inagaki K."/>
            <person name="Tamura T."/>
        </authorList>
    </citation>
    <scope>NUCLEOTIDE SEQUENCE</scope>
    <source>
        <strain evidence="5">FACHB-1375</strain>
    </source>
</reference>
<dbReference type="Gene3D" id="3.40.50.410">
    <property type="entry name" value="von Willebrand factor, type A domain"/>
    <property type="match status" value="1"/>
</dbReference>
<dbReference type="AlphaFoldDB" id="A0A926ZHZ3"/>
<evidence type="ECO:0000256" key="2">
    <source>
        <dbReference type="ARBA" id="ARBA00022525"/>
    </source>
</evidence>
<evidence type="ECO:0000256" key="3">
    <source>
        <dbReference type="ARBA" id="ARBA00022729"/>
    </source>
</evidence>
<proteinExistence type="predicted"/>
<dbReference type="CDD" id="cd00198">
    <property type="entry name" value="vWFA"/>
    <property type="match status" value="1"/>
</dbReference>
<organism evidence="5 6">
    <name type="scientific">Aerosakkonema funiforme FACHB-1375</name>
    <dbReference type="NCBI Taxonomy" id="2949571"/>
    <lineage>
        <taxon>Bacteria</taxon>
        <taxon>Bacillati</taxon>
        <taxon>Cyanobacteriota</taxon>
        <taxon>Cyanophyceae</taxon>
        <taxon>Oscillatoriophycideae</taxon>
        <taxon>Aerosakkonematales</taxon>
        <taxon>Aerosakkonemataceae</taxon>
        <taxon>Aerosakkonema</taxon>
    </lineage>
</organism>
<keyword evidence="2" id="KW-0964">Secreted</keyword>
<dbReference type="InterPro" id="IPR056861">
    <property type="entry name" value="HMCN1-like_VWA"/>
</dbReference>
<dbReference type="SMART" id="SM00327">
    <property type="entry name" value="VWA"/>
    <property type="match status" value="1"/>
</dbReference>
<keyword evidence="6" id="KW-1185">Reference proteome</keyword>
<accession>A0A926ZHZ3</accession>
<comment type="subcellular location">
    <subcellularLocation>
        <location evidence="1">Secreted</location>
    </subcellularLocation>
</comment>
<evidence type="ECO:0000313" key="5">
    <source>
        <dbReference type="EMBL" id="MBD2182707.1"/>
    </source>
</evidence>
<dbReference type="RefSeq" id="WP_190465691.1">
    <property type="nucleotide sequence ID" value="NZ_JACJPW010000041.1"/>
</dbReference>
<evidence type="ECO:0000259" key="4">
    <source>
        <dbReference type="PROSITE" id="PS50234"/>
    </source>
</evidence>
<gene>
    <name evidence="5" type="ORF">H6G03_16640</name>
</gene>
<dbReference type="SUPFAM" id="SSF53300">
    <property type="entry name" value="vWA-like"/>
    <property type="match status" value="1"/>
</dbReference>
<protein>
    <submittedName>
        <fullName evidence="5">VWA domain-containing protein</fullName>
    </submittedName>
</protein>
<feature type="domain" description="VWFA" evidence="4">
    <location>
        <begin position="9"/>
        <end position="222"/>
    </location>
</feature>
<dbReference type="Proteomes" id="UP000641646">
    <property type="component" value="Unassembled WGS sequence"/>
</dbReference>
<comment type="caution">
    <text evidence="5">The sequence shown here is derived from an EMBL/GenBank/DDBJ whole genome shotgun (WGS) entry which is preliminary data.</text>
</comment>
<dbReference type="PANTHER" id="PTHR47763">
    <property type="entry name" value="ALPHA-PROTEIN KINASE VWKA"/>
    <property type="match status" value="1"/>
</dbReference>
<sequence length="269" mass="28792">MKKAFNFVDLCFVVDTTGSMGSFIQAAKQQLLDTISLLKADSGIDLQVGLVEYRDHPPQDNSFVTRVYPLTANLTEMQKAINQLKADGGGDGPEAVYSGVRDACVQMKWRSHSCRFILLVGDAPPHGFAKWLQEMLPTQQRGGNGDAWPNGCPSGLDVRSVAAAAENQQVTVHALCMGGDGFTTQAFGAIATATGGQCASASSAKDVISKMVAMLKDEFRDLEFDRQVLETVLNLGNVDSTQVADSLACPRLQAAAAIARLGKRGFLDF</sequence>
<dbReference type="GO" id="GO:0005737">
    <property type="term" value="C:cytoplasm"/>
    <property type="evidence" value="ECO:0007669"/>
    <property type="project" value="TreeGrafter"/>
</dbReference>
<reference evidence="5" key="2">
    <citation type="submission" date="2020-08" db="EMBL/GenBank/DDBJ databases">
        <authorList>
            <person name="Chen M."/>
            <person name="Teng W."/>
            <person name="Zhao L."/>
            <person name="Hu C."/>
            <person name="Zhou Y."/>
            <person name="Han B."/>
            <person name="Song L."/>
            <person name="Shu W."/>
        </authorList>
    </citation>
    <scope>NUCLEOTIDE SEQUENCE</scope>
    <source>
        <strain evidence="5">FACHB-1375</strain>
    </source>
</reference>
<evidence type="ECO:0000256" key="1">
    <source>
        <dbReference type="ARBA" id="ARBA00004613"/>
    </source>
</evidence>
<dbReference type="PROSITE" id="PS50234">
    <property type="entry name" value="VWFA"/>
    <property type="match status" value="1"/>
</dbReference>
<dbReference type="EMBL" id="JACJPW010000041">
    <property type="protein sequence ID" value="MBD2182707.1"/>
    <property type="molecule type" value="Genomic_DNA"/>
</dbReference>
<keyword evidence="3" id="KW-0732">Signal</keyword>
<dbReference type="InterPro" id="IPR052969">
    <property type="entry name" value="Thr-specific_kinase-like"/>
</dbReference>
<dbReference type="InterPro" id="IPR036465">
    <property type="entry name" value="vWFA_dom_sf"/>
</dbReference>
<name>A0A926ZHZ3_9CYAN</name>
<dbReference type="Pfam" id="PF25106">
    <property type="entry name" value="VWA_4"/>
    <property type="match status" value="1"/>
</dbReference>
<dbReference type="GO" id="GO:0004674">
    <property type="term" value="F:protein serine/threonine kinase activity"/>
    <property type="evidence" value="ECO:0007669"/>
    <property type="project" value="TreeGrafter"/>
</dbReference>
<evidence type="ECO:0000313" key="6">
    <source>
        <dbReference type="Proteomes" id="UP000641646"/>
    </source>
</evidence>
<dbReference type="InterPro" id="IPR002035">
    <property type="entry name" value="VWF_A"/>
</dbReference>
<dbReference type="PANTHER" id="PTHR47763:SF1">
    <property type="entry name" value="DUF659 DOMAIN-CONTAINING PROTEIN"/>
    <property type="match status" value="1"/>
</dbReference>